<dbReference type="Proteomes" id="UP000295560">
    <property type="component" value="Unassembled WGS sequence"/>
</dbReference>
<comment type="caution">
    <text evidence="1">The sequence shown here is derived from an EMBL/GenBank/DDBJ whole genome shotgun (WGS) entry which is preliminary data.</text>
</comment>
<sequence>MSAADVVAVEEQAAFWEDTETLRACLTEPVPRIPPWFGYDERGSAKFDPDRFVSDVAAHGMALEFGWVDPAWQYGAFLFRR</sequence>
<keyword evidence="2" id="KW-1185">Reference proteome</keyword>
<proteinExistence type="predicted"/>
<dbReference type="EMBL" id="SMFZ01000001">
    <property type="protein sequence ID" value="TCK26724.1"/>
    <property type="molecule type" value="Genomic_DNA"/>
</dbReference>
<evidence type="ECO:0000313" key="2">
    <source>
        <dbReference type="Proteomes" id="UP000295560"/>
    </source>
</evidence>
<gene>
    <name evidence="1" type="ORF">EV378_2569</name>
</gene>
<accession>A0A4R1HVF7</accession>
<dbReference type="AlphaFoldDB" id="A0A4R1HVF7"/>
<organism evidence="1 2">
    <name type="scientific">Pseudonocardia endophytica</name>
    <dbReference type="NCBI Taxonomy" id="401976"/>
    <lineage>
        <taxon>Bacteria</taxon>
        <taxon>Bacillati</taxon>
        <taxon>Actinomycetota</taxon>
        <taxon>Actinomycetes</taxon>
        <taxon>Pseudonocardiales</taxon>
        <taxon>Pseudonocardiaceae</taxon>
        <taxon>Pseudonocardia</taxon>
    </lineage>
</organism>
<dbReference type="RefSeq" id="WP_132424386.1">
    <property type="nucleotide sequence ID" value="NZ_SMFZ01000001.1"/>
</dbReference>
<reference evidence="1 2" key="1">
    <citation type="submission" date="2019-03" db="EMBL/GenBank/DDBJ databases">
        <title>Sequencing the genomes of 1000 actinobacteria strains.</title>
        <authorList>
            <person name="Klenk H.-P."/>
        </authorList>
    </citation>
    <scope>NUCLEOTIDE SEQUENCE [LARGE SCALE GENOMIC DNA]</scope>
    <source>
        <strain evidence="1 2">DSM 44969</strain>
    </source>
</reference>
<protein>
    <submittedName>
        <fullName evidence="1">Uncharacterized protein</fullName>
    </submittedName>
</protein>
<name>A0A4R1HVF7_PSEEN</name>
<evidence type="ECO:0000313" key="1">
    <source>
        <dbReference type="EMBL" id="TCK26724.1"/>
    </source>
</evidence>
<dbReference type="OrthoDB" id="5289726at2"/>